<proteinExistence type="predicted"/>
<reference evidence="3 4" key="1">
    <citation type="submission" date="2023-02" db="EMBL/GenBank/DDBJ databases">
        <title>Gemone sequence of Telluria chitinolytica ACM 3522T.</title>
        <authorList>
            <person name="Frediansyah A."/>
            <person name="Miess H."/>
            <person name="Gross H."/>
        </authorList>
    </citation>
    <scope>NUCLEOTIDE SEQUENCE [LARGE SCALE GENOMIC DNA]</scope>
    <source>
        <strain evidence="3 4">ACM 3522</strain>
    </source>
</reference>
<feature type="domain" description="Methanolan biosynthesis EpsI" evidence="2">
    <location>
        <begin position="9"/>
        <end position="214"/>
    </location>
</feature>
<evidence type="ECO:0000259" key="2">
    <source>
        <dbReference type="Pfam" id="PF11984"/>
    </source>
</evidence>
<evidence type="ECO:0000256" key="1">
    <source>
        <dbReference type="SAM" id="SignalP"/>
    </source>
</evidence>
<evidence type="ECO:0000313" key="4">
    <source>
        <dbReference type="Proteomes" id="UP001216510"/>
    </source>
</evidence>
<dbReference type="InterPro" id="IPR054653">
    <property type="entry name" value="EpsI_type_B_pred"/>
</dbReference>
<keyword evidence="1" id="KW-0732">Signal</keyword>
<dbReference type="RefSeq" id="WP_277418326.1">
    <property type="nucleotide sequence ID" value="NZ_CP119083.1"/>
</dbReference>
<organism evidence="3 4">
    <name type="scientific">Pseudoduganella chitinolytica</name>
    <dbReference type="NCBI Taxonomy" id="34070"/>
    <lineage>
        <taxon>Bacteria</taxon>
        <taxon>Pseudomonadati</taxon>
        <taxon>Pseudomonadota</taxon>
        <taxon>Betaproteobacteria</taxon>
        <taxon>Burkholderiales</taxon>
        <taxon>Oxalobacteraceae</taxon>
        <taxon>Telluria group</taxon>
        <taxon>Pseudoduganella</taxon>
    </lineage>
</organism>
<dbReference type="NCBIfam" id="NF045609">
    <property type="entry name" value="EpsI_type_B"/>
    <property type="match status" value="1"/>
</dbReference>
<gene>
    <name evidence="3" type="ORF">PX653_13305</name>
</gene>
<name>A0ABY8BK10_9BURK</name>
<feature type="signal peptide" evidence="1">
    <location>
        <begin position="1"/>
        <end position="25"/>
    </location>
</feature>
<feature type="chain" id="PRO_5047155670" evidence="1">
    <location>
        <begin position="26"/>
        <end position="232"/>
    </location>
</feature>
<dbReference type="NCBIfam" id="TIGR02914">
    <property type="entry name" value="EpsI_fam"/>
    <property type="match status" value="1"/>
</dbReference>
<keyword evidence="4" id="KW-1185">Reference proteome</keyword>
<dbReference type="Pfam" id="PF11984">
    <property type="entry name" value="DUF3485"/>
    <property type="match status" value="1"/>
</dbReference>
<accession>A0ABY8BK10</accession>
<evidence type="ECO:0000313" key="3">
    <source>
        <dbReference type="EMBL" id="WEF35678.1"/>
    </source>
</evidence>
<dbReference type="Proteomes" id="UP001216510">
    <property type="component" value="Chromosome"/>
</dbReference>
<dbReference type="InterPro" id="IPR014263">
    <property type="entry name" value="Methanolan_biosynth_EpsI"/>
</dbReference>
<protein>
    <submittedName>
        <fullName evidence="3">EpsI family protein</fullName>
    </submittedName>
</protein>
<dbReference type="EMBL" id="CP119083">
    <property type="protein sequence ID" value="WEF35678.1"/>
    <property type="molecule type" value="Genomic_DNA"/>
</dbReference>
<sequence length="232" mass="25117">MKNKTLGTVLFALMASTAAITYAVAPTAKMADKRAKFDLDTGVPRNFGDWKVDPMVVPLQVDPDTQTRLNRIYNQTLSRTYMNSRGERVMLSIAYGGDQSDNMGVHKPEVCYAAQGFGIRDVKSAEVATDQGALPVRQLLAVAGARSEPITYWITIGDTITRPGFDQRLQELKIGLTGQVPDGMLVRVSSIDTDASRAYALQGEFIRALVGNLPAPDRARLIGASANLAPNS</sequence>